<protein>
    <recommendedName>
        <fullName evidence="2">Transcription regulator Rua1 C-terminal domain-containing protein</fullName>
    </recommendedName>
</protein>
<feature type="region of interest" description="Disordered" evidence="1">
    <location>
        <begin position="252"/>
        <end position="344"/>
    </location>
</feature>
<dbReference type="AlphaFoldDB" id="A0A8H7VAR6"/>
<evidence type="ECO:0000256" key="1">
    <source>
        <dbReference type="SAM" id="MobiDB-lite"/>
    </source>
</evidence>
<evidence type="ECO:0000313" key="3">
    <source>
        <dbReference type="EMBL" id="KAG2216321.1"/>
    </source>
</evidence>
<feature type="compositionally biased region" description="Polar residues" evidence="1">
    <location>
        <begin position="160"/>
        <end position="171"/>
    </location>
</feature>
<comment type="caution">
    <text evidence="3">The sequence shown here is derived from an EMBL/GenBank/DDBJ whole genome shotgun (WGS) entry which is preliminary data.</text>
</comment>
<dbReference type="InterPro" id="IPR028012">
    <property type="entry name" value="Rua1_C"/>
</dbReference>
<sequence>MDVQGYMPPPHHRPEDPQVLHYAQVNLTQNNNNTNKSHALPPLTSLPSHVASNTEQNCNGSVTSEGRSSSPYASSQPLKQRDTELSAIPAFVFDKRKSSPAVLGLPLGLNDEAQAQLSLHLSQQRNSIEAAMLLANFNRLPSTPAANSTAGDDDHDKKYQLSSTSTSSTRAIKTEEDGSDRSTFLQDLSASSSSSSSSSSLIHPHHIHPYQQPHHPTAKLMWVQGVSSPPMLPPPTSAAYPAPESITMIHPLSQSSSAPGQKHDQQLPQHPLHQHPGDANVSHPPLPPPHQHPHYYSYHPHPYMHHPGAPPHPSSSTPQSGAANTSSVPVPVTAAPPPPGQHPHYYYQHIGKLPLPIQMDGMIHAPLPGQFPPMPTGAVRTPTRRKKNRTEVDEDDMSTAVEPGDPDFPDMSLKDIEAARVDPDARPRRQKLRYVGDKYTPQWVRYNGQSKEGLCDTCQPGKWLQLKNSAFWYHKQFFHGISSVSGKEFMQPLETRWVDQDLVEGLCHQCRLWVSVSNVKRKNSVLWYRHAHKCHVYHKPKPNAPKRR</sequence>
<dbReference type="Proteomes" id="UP000646827">
    <property type="component" value="Unassembled WGS sequence"/>
</dbReference>
<feature type="compositionally biased region" description="Polar residues" evidence="1">
    <location>
        <begin position="45"/>
        <end position="78"/>
    </location>
</feature>
<feature type="region of interest" description="Disordered" evidence="1">
    <location>
        <begin position="144"/>
        <end position="214"/>
    </location>
</feature>
<gene>
    <name evidence="3" type="ORF">INT45_006518</name>
</gene>
<dbReference type="Pfam" id="PF14616">
    <property type="entry name" value="Rua1_C"/>
    <property type="match status" value="1"/>
</dbReference>
<name>A0A8H7VAR6_9FUNG</name>
<dbReference type="EMBL" id="JAEPRB010000422">
    <property type="protein sequence ID" value="KAG2216321.1"/>
    <property type="molecule type" value="Genomic_DNA"/>
</dbReference>
<feature type="compositionally biased region" description="Low complexity" evidence="1">
    <location>
        <begin position="294"/>
        <end position="307"/>
    </location>
</feature>
<dbReference type="PANTHER" id="PTHR28125:SF3">
    <property type="entry name" value="TRANSCRIPTION REGULATOR RUA1 C-TERMINAL DOMAIN-CONTAINING PROTEIN"/>
    <property type="match status" value="1"/>
</dbReference>
<dbReference type="PANTHER" id="PTHR28125">
    <property type="entry name" value="MEIOTIC EXPRESSION UP-REGULATED PROTEIN 26"/>
    <property type="match status" value="1"/>
</dbReference>
<keyword evidence="4" id="KW-1185">Reference proteome</keyword>
<reference evidence="3 4" key="1">
    <citation type="submission" date="2020-12" db="EMBL/GenBank/DDBJ databases">
        <title>Metabolic potential, ecology and presence of endohyphal bacteria is reflected in genomic diversity of Mucoromycotina.</title>
        <authorList>
            <person name="Muszewska A."/>
            <person name="Okrasinska A."/>
            <person name="Steczkiewicz K."/>
            <person name="Drgas O."/>
            <person name="Orlowska M."/>
            <person name="Perlinska-Lenart U."/>
            <person name="Aleksandrzak-Piekarczyk T."/>
            <person name="Szatraj K."/>
            <person name="Zielenkiewicz U."/>
            <person name="Pilsyk S."/>
            <person name="Malc E."/>
            <person name="Mieczkowski P."/>
            <person name="Kruszewska J.S."/>
            <person name="Biernat P."/>
            <person name="Pawlowska J."/>
        </authorList>
    </citation>
    <scope>NUCLEOTIDE SEQUENCE [LARGE SCALE GENOMIC DNA]</scope>
    <source>
        <strain evidence="3 4">CBS 142.35</strain>
    </source>
</reference>
<feature type="compositionally biased region" description="Low complexity" evidence="1">
    <location>
        <begin position="189"/>
        <end position="202"/>
    </location>
</feature>
<accession>A0A8H7VAR6</accession>
<evidence type="ECO:0000259" key="2">
    <source>
        <dbReference type="Pfam" id="PF14616"/>
    </source>
</evidence>
<proteinExistence type="predicted"/>
<feature type="region of interest" description="Disordered" evidence="1">
    <location>
        <begin position="30"/>
        <end position="81"/>
    </location>
</feature>
<feature type="region of interest" description="Disordered" evidence="1">
    <location>
        <begin position="369"/>
        <end position="412"/>
    </location>
</feature>
<feature type="domain" description="Transcription regulator Rua1 C-terminal" evidence="2">
    <location>
        <begin position="437"/>
        <end position="535"/>
    </location>
</feature>
<evidence type="ECO:0000313" key="4">
    <source>
        <dbReference type="Proteomes" id="UP000646827"/>
    </source>
</evidence>
<dbReference type="OrthoDB" id="5595379at2759"/>
<organism evidence="3 4">
    <name type="scientific">Circinella minor</name>
    <dbReference type="NCBI Taxonomy" id="1195481"/>
    <lineage>
        <taxon>Eukaryota</taxon>
        <taxon>Fungi</taxon>
        <taxon>Fungi incertae sedis</taxon>
        <taxon>Mucoromycota</taxon>
        <taxon>Mucoromycotina</taxon>
        <taxon>Mucoromycetes</taxon>
        <taxon>Mucorales</taxon>
        <taxon>Lichtheimiaceae</taxon>
        <taxon>Circinella</taxon>
    </lineage>
</organism>